<keyword evidence="10" id="KW-0812">Transmembrane</keyword>
<comment type="cofactor">
    <cofactor evidence="7">
        <name>heme</name>
        <dbReference type="ChEBI" id="CHEBI:30413"/>
    </cofactor>
</comment>
<dbReference type="Proteomes" id="UP000578030">
    <property type="component" value="Unassembled WGS sequence"/>
</dbReference>
<dbReference type="GO" id="GO:0042542">
    <property type="term" value="P:response to hydrogen peroxide"/>
    <property type="evidence" value="ECO:0007669"/>
    <property type="project" value="TreeGrafter"/>
</dbReference>
<feature type="domain" description="Catalase core" evidence="11">
    <location>
        <begin position="30"/>
        <end position="366"/>
    </location>
</feature>
<accession>A0A7W4K524</accession>
<keyword evidence="13" id="KW-1185">Reference proteome</keyword>
<dbReference type="GO" id="GO:0020037">
    <property type="term" value="F:heme binding"/>
    <property type="evidence" value="ECO:0007669"/>
    <property type="project" value="InterPro"/>
</dbReference>
<protein>
    <recommendedName>
        <fullName evidence="7">Catalase-related peroxidase</fullName>
        <ecNumber evidence="7">1.11.1.-</ecNumber>
    </recommendedName>
</protein>
<dbReference type="SMART" id="SM01060">
    <property type="entry name" value="Catalase"/>
    <property type="match status" value="1"/>
</dbReference>
<feature type="transmembrane region" description="Helical" evidence="10">
    <location>
        <begin position="25"/>
        <end position="47"/>
    </location>
</feature>
<evidence type="ECO:0000256" key="6">
    <source>
        <dbReference type="ARBA" id="ARBA00023004"/>
    </source>
</evidence>
<proteinExistence type="inferred from homology"/>
<comment type="function">
    <text evidence="7">Has an organic peroxide-dependent peroxidase activity.</text>
</comment>
<dbReference type="RefSeq" id="WP_182954135.1">
    <property type="nucleotide sequence ID" value="NZ_JABEQM010000002.1"/>
</dbReference>
<dbReference type="InterPro" id="IPR018028">
    <property type="entry name" value="Catalase"/>
</dbReference>
<dbReference type="PROSITE" id="PS51402">
    <property type="entry name" value="CATALASE_3"/>
    <property type="match status" value="1"/>
</dbReference>
<dbReference type="EC" id="1.11.1.-" evidence="7"/>
<keyword evidence="2 7" id="KW-0575">Peroxidase</keyword>
<evidence type="ECO:0000256" key="10">
    <source>
        <dbReference type="SAM" id="Phobius"/>
    </source>
</evidence>
<dbReference type="SUPFAM" id="SSF56634">
    <property type="entry name" value="Heme-dependent catalase-like"/>
    <property type="match status" value="1"/>
</dbReference>
<dbReference type="Gene3D" id="2.40.180.10">
    <property type="entry name" value="Catalase core domain"/>
    <property type="match status" value="1"/>
</dbReference>
<evidence type="ECO:0000256" key="2">
    <source>
        <dbReference type="ARBA" id="ARBA00022559"/>
    </source>
</evidence>
<dbReference type="GO" id="GO:0005737">
    <property type="term" value="C:cytoplasm"/>
    <property type="evidence" value="ECO:0007669"/>
    <property type="project" value="TreeGrafter"/>
</dbReference>
<evidence type="ECO:0000256" key="5">
    <source>
        <dbReference type="ARBA" id="ARBA00023002"/>
    </source>
</evidence>
<keyword evidence="3 7" id="KW-0349">Heme</keyword>
<dbReference type="GO" id="GO:0004096">
    <property type="term" value="F:catalase activity"/>
    <property type="evidence" value="ECO:0007669"/>
    <property type="project" value="InterPro"/>
</dbReference>
<keyword evidence="6 7" id="KW-0408">Iron</keyword>
<dbReference type="InterPro" id="IPR024168">
    <property type="entry name" value="Catalase_SrpA-type_pred"/>
</dbReference>
<comment type="caution">
    <text evidence="12">The sequence shown here is derived from an EMBL/GenBank/DDBJ whole genome shotgun (WGS) entry which is preliminary data.</text>
</comment>
<dbReference type="InterPro" id="IPR011614">
    <property type="entry name" value="Catalase_core"/>
</dbReference>
<dbReference type="Pfam" id="PF00199">
    <property type="entry name" value="Catalase"/>
    <property type="match status" value="1"/>
</dbReference>
<feature type="active site" evidence="8">
    <location>
        <position position="74"/>
    </location>
</feature>
<dbReference type="AlphaFoldDB" id="A0A7W4K524"/>
<dbReference type="Gene3D" id="1.20.1280.120">
    <property type="match status" value="1"/>
</dbReference>
<name>A0A7W4K524_9PROT</name>
<evidence type="ECO:0000259" key="11">
    <source>
        <dbReference type="SMART" id="SM01060"/>
    </source>
</evidence>
<dbReference type="PANTHER" id="PTHR11465">
    <property type="entry name" value="CATALASE"/>
    <property type="match status" value="1"/>
</dbReference>
<evidence type="ECO:0000256" key="7">
    <source>
        <dbReference type="PIRNR" id="PIRNR000296"/>
    </source>
</evidence>
<reference evidence="12 13" key="1">
    <citation type="submission" date="2020-04" db="EMBL/GenBank/DDBJ databases">
        <title>Description of novel Gluconacetobacter.</title>
        <authorList>
            <person name="Sombolestani A."/>
        </authorList>
    </citation>
    <scope>NUCLEOTIDE SEQUENCE [LARGE SCALE GENOMIC DNA]</scope>
    <source>
        <strain evidence="12 13">LMG 27802</strain>
    </source>
</reference>
<organism evidence="12 13">
    <name type="scientific">Gluconacetobacter tumulisoli</name>
    <dbReference type="NCBI Taxonomy" id="1286189"/>
    <lineage>
        <taxon>Bacteria</taxon>
        <taxon>Pseudomonadati</taxon>
        <taxon>Pseudomonadota</taxon>
        <taxon>Alphaproteobacteria</taxon>
        <taxon>Acetobacterales</taxon>
        <taxon>Acetobacteraceae</taxon>
        <taxon>Gluconacetobacter</taxon>
    </lineage>
</organism>
<keyword evidence="10" id="KW-1133">Transmembrane helix</keyword>
<dbReference type="CDD" id="cd08153">
    <property type="entry name" value="srpA_like"/>
    <property type="match status" value="1"/>
</dbReference>
<dbReference type="GO" id="GO:0042744">
    <property type="term" value="P:hydrogen peroxide catabolic process"/>
    <property type="evidence" value="ECO:0007669"/>
    <property type="project" value="TreeGrafter"/>
</dbReference>
<keyword evidence="5 7" id="KW-0560">Oxidoreductase</keyword>
<comment type="similarity">
    <text evidence="1 7">Belongs to the catalase family.</text>
</comment>
<evidence type="ECO:0000256" key="3">
    <source>
        <dbReference type="ARBA" id="ARBA00022617"/>
    </source>
</evidence>
<evidence type="ECO:0000256" key="9">
    <source>
        <dbReference type="PIRSR" id="PIRSR000296-2"/>
    </source>
</evidence>
<dbReference type="InterPro" id="IPR020835">
    <property type="entry name" value="Catalase_sf"/>
</dbReference>
<feature type="binding site" description="axial binding residue" evidence="9">
    <location>
        <position position="340"/>
    </location>
    <ligand>
        <name>heme</name>
        <dbReference type="ChEBI" id="CHEBI:30413"/>
    </ligand>
    <ligandPart>
        <name>Fe</name>
        <dbReference type="ChEBI" id="CHEBI:18248"/>
    </ligandPart>
</feature>
<evidence type="ECO:0000313" key="13">
    <source>
        <dbReference type="Proteomes" id="UP000578030"/>
    </source>
</evidence>
<keyword evidence="10" id="KW-0472">Membrane</keyword>
<evidence type="ECO:0000256" key="8">
    <source>
        <dbReference type="PIRSR" id="PIRSR000296-1"/>
    </source>
</evidence>
<sequence>MTEPKRGGGATGPVSLFDPGTMLRLGVIGAVMLGVVAAFAWSAGWLSPHRLTQARMMETLAAVDGIHPGFRRNHAKGVCVTGWFQGSGQAVPLSTAAVFRAERSAVVGRFALAGGMPFQADAPAKVRSMALRILPSDGAEWRMGINDIPVFVARSAREFRDLLLATRPDPATGKPDPARVGPFLAGHPEVARALGLVGARPVSSGFADDTYRSLDSFRFVNAQGVSTPVRWDMVPVQPFVPATAGTGRDYLFDDLLAVLRRHPLSWRLMVIVGAPSDPTADPTLPWPADRRQVEAGILTLDAAESEDGGACTGITYDPLVLPAGIVPSDDPIPAARSAAYMRSFTLRAGEAKPPSAITPATIAAEDRP</sequence>
<evidence type="ECO:0000256" key="4">
    <source>
        <dbReference type="ARBA" id="ARBA00022723"/>
    </source>
</evidence>
<evidence type="ECO:0000256" key="1">
    <source>
        <dbReference type="ARBA" id="ARBA00005329"/>
    </source>
</evidence>
<dbReference type="PANTHER" id="PTHR11465:SF9">
    <property type="entry name" value="CATALASE"/>
    <property type="match status" value="1"/>
</dbReference>
<dbReference type="GO" id="GO:0046872">
    <property type="term" value="F:metal ion binding"/>
    <property type="evidence" value="ECO:0007669"/>
    <property type="project" value="UniProtKB-KW"/>
</dbReference>
<gene>
    <name evidence="12" type="ORF">HLH28_02705</name>
</gene>
<keyword evidence="4 7" id="KW-0479">Metal-binding</keyword>
<dbReference type="EMBL" id="JABEQM010000002">
    <property type="protein sequence ID" value="MBB2200496.1"/>
    <property type="molecule type" value="Genomic_DNA"/>
</dbReference>
<dbReference type="PIRSF" id="PIRSF000296">
    <property type="entry name" value="SrpA"/>
    <property type="match status" value="1"/>
</dbReference>
<evidence type="ECO:0000313" key="12">
    <source>
        <dbReference type="EMBL" id="MBB2200496.1"/>
    </source>
</evidence>